<reference evidence="2" key="2">
    <citation type="submission" date="2024-02" db="EMBL/GenBank/DDBJ databases">
        <authorList>
            <person name="Miller W.G."/>
            <person name="Yee E."/>
            <person name="Lopes B.S."/>
            <person name="Chapman M.H."/>
            <person name="Huynh S."/>
            <person name="Bono J.L."/>
            <person name="Parker C.T."/>
            <person name="Strachan N.J.C."/>
            <person name="Forbes K.J."/>
        </authorList>
    </citation>
    <scope>NUCLEOTIDE SEQUENCE</scope>
    <source>
        <strain evidence="2">RM9261</strain>
    </source>
</reference>
<reference evidence="3 4" key="1">
    <citation type="journal article" date="2017" name="Genome Biol. Evol.">
        <title>Comparative Genomic Analysis Identifies a Campylobacter Clade Deficient in Selenium Metabolism.</title>
        <authorList>
            <person name="Miller W.G."/>
            <person name="Yee E."/>
            <person name="Lopes B.S."/>
            <person name="Chapman M.H."/>
            <person name="Huynh S."/>
            <person name="Bono J.L."/>
            <person name="Parker C.T."/>
            <person name="Strachan N.J.C."/>
            <person name="Forbes K.J."/>
        </authorList>
    </citation>
    <scope>NUCLEOTIDE SEQUENCE [LARGE SCALE GENOMIC DNA]</scope>
    <source>
        <strain evidence="1 3">RM8964</strain>
        <strain evidence="2 4">RM9261</strain>
    </source>
</reference>
<dbReference type="Proteomes" id="UP001318120">
    <property type="component" value="Chromosome"/>
</dbReference>
<evidence type="ECO:0000313" key="3">
    <source>
        <dbReference type="Proteomes" id="UP000194265"/>
    </source>
</evidence>
<dbReference type="Proteomes" id="UP000194265">
    <property type="component" value="Chromosome"/>
</dbReference>
<dbReference type="InterPro" id="IPR029062">
    <property type="entry name" value="Class_I_gatase-like"/>
</dbReference>
<dbReference type="EMBL" id="CP144916">
    <property type="protein sequence ID" value="WWC42296.1"/>
    <property type="molecule type" value="Genomic_DNA"/>
</dbReference>
<dbReference type="KEGG" id="camz:CVIC12175_0594"/>
<dbReference type="EMBL" id="CP018791">
    <property type="protein sequence ID" value="ARR02012.1"/>
    <property type="molecule type" value="Genomic_DNA"/>
</dbReference>
<evidence type="ECO:0000313" key="4">
    <source>
        <dbReference type="Proteomes" id="UP001318120"/>
    </source>
</evidence>
<dbReference type="OrthoDB" id="5363568at2"/>
<evidence type="ECO:0000313" key="1">
    <source>
        <dbReference type="EMBL" id="ARR02012.1"/>
    </source>
</evidence>
<name>A0A1X9T0F0_9BACT</name>
<keyword evidence="4" id="KW-1185">Reference proteome</keyword>
<evidence type="ECO:0000313" key="2">
    <source>
        <dbReference type="EMBL" id="WWC42296.1"/>
    </source>
</evidence>
<dbReference type="GeneID" id="93113028"/>
<dbReference type="Gene3D" id="3.40.50.880">
    <property type="match status" value="1"/>
</dbReference>
<dbReference type="SUPFAM" id="SSF52317">
    <property type="entry name" value="Class I glutamine amidotransferase-like"/>
    <property type="match status" value="1"/>
</dbReference>
<protein>
    <submittedName>
        <fullName evidence="1">ThiJ/PfpI domain-containing protein (DUF4066 domain)</fullName>
    </submittedName>
</protein>
<gene>
    <name evidence="1" type="ORF">CVIC8964_0596</name>
    <name evidence="2" type="ORF">CVIC9261_02920</name>
</gene>
<sequence length="126" mass="13863">MKSCIVVYDGINILSFAKIYDIFARCGIEFVVVGFRCDAADEIGIKLPMHTSSESLYGYDIVAIPGGKGAEIWADDGIFLSWMKSSAESKYIISLDNGDKILDGANLNGHKFNSDEAMIEWIKNKA</sequence>
<proteinExistence type="predicted"/>
<dbReference type="RefSeq" id="WP_086246659.1">
    <property type="nucleotide sequence ID" value="NZ_CP018791.1"/>
</dbReference>
<dbReference type="AlphaFoldDB" id="A0A1X9T0F0"/>
<organism evidence="1 3">
    <name type="scientific">Campylobacter vicugnae</name>
    <dbReference type="NCBI Taxonomy" id="1660076"/>
    <lineage>
        <taxon>Bacteria</taxon>
        <taxon>Pseudomonadati</taxon>
        <taxon>Campylobacterota</taxon>
        <taxon>Epsilonproteobacteria</taxon>
        <taxon>Campylobacterales</taxon>
        <taxon>Campylobacteraceae</taxon>
        <taxon>Campylobacter</taxon>
    </lineage>
</organism>
<accession>A0A1X9T0F0</accession>
<dbReference type="STRING" id="1660074.CVIC8964_0596"/>